<accession>A0A059E2H4</accession>
<comment type="caution">
    <text evidence="3">The sequence shown here is derived from an EMBL/GenBank/DDBJ whole genome shotgun (WGS) entry which is preliminary data.</text>
</comment>
<evidence type="ECO:0000313" key="4">
    <source>
        <dbReference type="Proteomes" id="UP000024547"/>
    </source>
</evidence>
<dbReference type="SUPFAM" id="SSF54909">
    <property type="entry name" value="Dimeric alpha+beta barrel"/>
    <property type="match status" value="1"/>
</dbReference>
<dbReference type="InterPro" id="IPR011008">
    <property type="entry name" value="Dimeric_a/b-barrel"/>
</dbReference>
<dbReference type="PATRIC" id="fig|1280948.3.peg.1660"/>
<dbReference type="eggNOG" id="ENOG5032WY3">
    <property type="taxonomic scope" value="Bacteria"/>
</dbReference>
<dbReference type="Proteomes" id="UP000024547">
    <property type="component" value="Unassembled WGS sequence"/>
</dbReference>
<dbReference type="AlphaFoldDB" id="A0A059E2H4"/>
<dbReference type="EMBL" id="AWFH01000012">
    <property type="protein sequence ID" value="KCZ61752.1"/>
    <property type="molecule type" value="Genomic_DNA"/>
</dbReference>
<dbReference type="GO" id="GO:0016491">
    <property type="term" value="F:oxidoreductase activity"/>
    <property type="evidence" value="ECO:0007669"/>
    <property type="project" value="InterPro"/>
</dbReference>
<protein>
    <submittedName>
        <fullName evidence="2">EthD family reductase</fullName>
    </submittedName>
</protein>
<dbReference type="STRING" id="1280948.HY36_04160"/>
<sequence length="121" mass="13641">MIKLTFCLRRLPHLSREEFQVYWREKHAPLVAKHAEVLGILRYVQNHTSHDNLNASMQASRGGPPVYDGVAELWFKSEKAMAAKSNAAAAKAGAELLEDEKKFIDLANSPLWFGDEFEVVS</sequence>
<gene>
    <name evidence="2" type="ORF">DCG65_00730</name>
    <name evidence="3" type="ORF">HY36_04160</name>
</gene>
<dbReference type="Proteomes" id="UP000259173">
    <property type="component" value="Unassembled WGS sequence"/>
</dbReference>
<dbReference type="Pfam" id="PF07110">
    <property type="entry name" value="EthD"/>
    <property type="match status" value="1"/>
</dbReference>
<proteinExistence type="predicted"/>
<reference evidence="3 4" key="1">
    <citation type="journal article" date="2014" name="Antonie Van Leeuwenhoek">
        <title>Hyphomonas beringensis sp. nov. and Hyphomonas chukchiensis sp. nov., isolated from surface seawater of the Bering Sea and Chukchi Sea.</title>
        <authorList>
            <person name="Li C."/>
            <person name="Lai Q."/>
            <person name="Li G."/>
            <person name="Dong C."/>
            <person name="Wang J."/>
            <person name="Liao Y."/>
            <person name="Shao Z."/>
        </authorList>
    </citation>
    <scope>NUCLEOTIDE SEQUENCE [LARGE SCALE GENOMIC DNA]</scope>
    <source>
        <strain evidence="3 4">22II1-22F38</strain>
    </source>
</reference>
<dbReference type="NCBIfam" id="TIGR02118">
    <property type="entry name" value="EthD family reductase"/>
    <property type="match status" value="1"/>
</dbReference>
<dbReference type="InterPro" id="IPR009799">
    <property type="entry name" value="EthD_dom"/>
</dbReference>
<reference evidence="2 5" key="2">
    <citation type="journal article" date="2018" name="Nat. Biotechnol.">
        <title>A standardized bacterial taxonomy based on genome phylogeny substantially revises the tree of life.</title>
        <authorList>
            <person name="Parks D.H."/>
            <person name="Chuvochina M."/>
            <person name="Waite D.W."/>
            <person name="Rinke C."/>
            <person name="Skarshewski A."/>
            <person name="Chaumeil P.A."/>
            <person name="Hugenholtz P."/>
        </authorList>
    </citation>
    <scope>NUCLEOTIDE SEQUENCE [LARGE SCALE GENOMIC DNA]</scope>
    <source>
        <strain evidence="2">UBA8557</strain>
    </source>
</reference>
<dbReference type="EMBL" id="DMBR01000019">
    <property type="protein sequence ID" value="HAE93052.1"/>
    <property type="molecule type" value="Genomic_DNA"/>
</dbReference>
<dbReference type="RefSeq" id="WP_035550960.1">
    <property type="nucleotide sequence ID" value="NZ_AWFH01000012.1"/>
</dbReference>
<name>A0A059E2H4_9PROT</name>
<dbReference type="OrthoDB" id="6369070at2"/>
<dbReference type="Gene3D" id="3.30.70.100">
    <property type="match status" value="1"/>
</dbReference>
<keyword evidence="4" id="KW-1185">Reference proteome</keyword>
<evidence type="ECO:0000313" key="3">
    <source>
        <dbReference type="EMBL" id="KCZ61752.1"/>
    </source>
</evidence>
<evidence type="ECO:0000313" key="2">
    <source>
        <dbReference type="EMBL" id="HAE93052.1"/>
    </source>
</evidence>
<evidence type="ECO:0000259" key="1">
    <source>
        <dbReference type="Pfam" id="PF07110"/>
    </source>
</evidence>
<evidence type="ECO:0000313" key="5">
    <source>
        <dbReference type="Proteomes" id="UP000259173"/>
    </source>
</evidence>
<feature type="domain" description="EthD" evidence="1">
    <location>
        <begin position="12"/>
        <end position="106"/>
    </location>
</feature>
<organism evidence="3 4">
    <name type="scientific">Hyphomonas atlantica</name>
    <dbReference type="NCBI Taxonomy" id="1280948"/>
    <lineage>
        <taxon>Bacteria</taxon>
        <taxon>Pseudomonadati</taxon>
        <taxon>Pseudomonadota</taxon>
        <taxon>Alphaproteobacteria</taxon>
        <taxon>Hyphomonadales</taxon>
        <taxon>Hyphomonadaceae</taxon>
        <taxon>Hyphomonas</taxon>
    </lineage>
</organism>